<evidence type="ECO:0000313" key="3">
    <source>
        <dbReference type="Proteomes" id="UP000582837"/>
    </source>
</evidence>
<dbReference type="RefSeq" id="WP_183685863.1">
    <property type="nucleotide sequence ID" value="NZ_JACHIA010000032.1"/>
</dbReference>
<evidence type="ECO:0000313" key="2">
    <source>
        <dbReference type="EMBL" id="MBB6073901.1"/>
    </source>
</evidence>
<keyword evidence="1" id="KW-0732">Signal</keyword>
<dbReference type="EMBL" id="JACHIA010000032">
    <property type="protein sequence ID" value="MBB6073901.1"/>
    <property type="molecule type" value="Genomic_DNA"/>
</dbReference>
<proteinExistence type="predicted"/>
<gene>
    <name evidence="2" type="ORF">HNQ61_005580</name>
</gene>
<keyword evidence="3" id="KW-1185">Reference proteome</keyword>
<sequence length="627" mass="69341">MKPLRSLSLGFLALLAAAPAAAQTAPPVAPVDWSAHPLSQFADDELTLPYYLQHFARFANSVRMEGPDRGFIDISVWRNEKDNRPYNARIMENALSLAYFYTTDRPWNPYRGDPAVRARLEAALDFWSRSQSPAGRFSEYGPQQWNLAATAFATKFMGETLRLLHNGPPIDSAVVRRATEADRRAIMAVLQSPDFYESGRFFSNQYGNVWPGALAYLALHPDPEMRTLLETQFRRASTDHQSPAGYFYEADGADWSYNLGTHHSNVQMAWSYARGTPMGDQLADETARWYEWFAYNAALEPDGSGFVLNRAIETRQQSVFITRAGQGETGGVFSPAERVEMARVTGPTRESQVATRAQQRAALADGWPAVDSLATGTFSAFSPYAFLHRPNLQWVPTDAQQRAARARLPYLARTRFTHQRVDSRKPVSYTFVRVPAYYAAFNAGEAWREQQRYGLGLMWTPRAGAILQSQTGTADAAWGTRSASGAAVYEARGFVPEFRVNGSAVTVTPGTRDLPAGPLSVQYALGAFGTKNVEFTDGAIRVRVRHVEPFIEYIPLLVLPTDVVEQGAGRLAITRAGTRITVTWPAAVAGELRRTERMTGAKQVAVLTIPASGELEYAIAVQDGGRD</sequence>
<organism evidence="2 3">
    <name type="scientific">Longimicrobium terrae</name>
    <dbReference type="NCBI Taxonomy" id="1639882"/>
    <lineage>
        <taxon>Bacteria</taxon>
        <taxon>Pseudomonadati</taxon>
        <taxon>Gemmatimonadota</taxon>
        <taxon>Longimicrobiia</taxon>
        <taxon>Longimicrobiales</taxon>
        <taxon>Longimicrobiaceae</taxon>
        <taxon>Longimicrobium</taxon>
    </lineage>
</organism>
<evidence type="ECO:0000256" key="1">
    <source>
        <dbReference type="SAM" id="SignalP"/>
    </source>
</evidence>
<feature type="signal peptide" evidence="1">
    <location>
        <begin position="1"/>
        <end position="22"/>
    </location>
</feature>
<dbReference type="AlphaFoldDB" id="A0A841H6W6"/>
<comment type="caution">
    <text evidence="2">The sequence shown here is derived from an EMBL/GenBank/DDBJ whole genome shotgun (WGS) entry which is preliminary data.</text>
</comment>
<name>A0A841H6W6_9BACT</name>
<reference evidence="2 3" key="1">
    <citation type="submission" date="2020-08" db="EMBL/GenBank/DDBJ databases">
        <title>Genomic Encyclopedia of Type Strains, Phase IV (KMG-IV): sequencing the most valuable type-strain genomes for metagenomic binning, comparative biology and taxonomic classification.</title>
        <authorList>
            <person name="Goeker M."/>
        </authorList>
    </citation>
    <scope>NUCLEOTIDE SEQUENCE [LARGE SCALE GENOMIC DNA]</scope>
    <source>
        <strain evidence="2 3">DSM 29007</strain>
    </source>
</reference>
<dbReference type="Proteomes" id="UP000582837">
    <property type="component" value="Unassembled WGS sequence"/>
</dbReference>
<protein>
    <submittedName>
        <fullName evidence="2">Uncharacterized protein</fullName>
    </submittedName>
</protein>
<accession>A0A841H6W6</accession>
<feature type="chain" id="PRO_5032658008" evidence="1">
    <location>
        <begin position="23"/>
        <end position="627"/>
    </location>
</feature>